<dbReference type="RefSeq" id="WP_064534768.1">
    <property type="nucleotide sequence ID" value="NZ_JAMKXD010000013.1"/>
</dbReference>
<feature type="transmembrane region" description="Helical" evidence="1">
    <location>
        <begin position="131"/>
        <end position="149"/>
    </location>
</feature>
<organism evidence="2">
    <name type="scientific">Acinetobacter baumannii</name>
    <dbReference type="NCBI Taxonomy" id="470"/>
    <lineage>
        <taxon>Bacteria</taxon>
        <taxon>Pseudomonadati</taxon>
        <taxon>Pseudomonadota</taxon>
        <taxon>Gammaproteobacteria</taxon>
        <taxon>Moraxellales</taxon>
        <taxon>Moraxellaceae</taxon>
        <taxon>Acinetobacter</taxon>
        <taxon>Acinetobacter calcoaceticus/baumannii complex</taxon>
    </lineage>
</organism>
<feature type="transmembrane region" description="Helical" evidence="1">
    <location>
        <begin position="29"/>
        <end position="45"/>
    </location>
</feature>
<accession>A0A1B2RCK4</accession>
<evidence type="ECO:0000313" key="2">
    <source>
        <dbReference type="EMBL" id="AOB42352.1"/>
    </source>
</evidence>
<reference evidence="2" key="1">
    <citation type="journal article" date="2016" name="Gut Pathog.">
        <title>Genome sequence of OXA-23 producing Acinetobacter baumannii IHIT7853, a carbapenem-resistant strain from a cat belonging to international clone IC1.</title>
        <authorList>
            <person name="Ewers C."/>
            <person name="Klotz P."/>
            <person name="Scheufen S."/>
            <person name="Leidner U."/>
            <person name="Gottig S."/>
            <person name="Semmler T."/>
        </authorList>
    </citation>
    <scope>NUCLEOTIDE SEQUENCE</scope>
    <source>
        <strain evidence="2">IHIT7853</strain>
        <plasmid evidence="2">IHIT7853-OXA-23</plasmid>
    </source>
</reference>
<keyword evidence="2" id="KW-0614">Plasmid</keyword>
<protein>
    <submittedName>
        <fullName evidence="2">Uncharacterized protein</fullName>
    </submittedName>
</protein>
<evidence type="ECO:0000256" key="1">
    <source>
        <dbReference type="SAM" id="Phobius"/>
    </source>
</evidence>
<dbReference type="AlphaFoldDB" id="A0A1B2RCK4"/>
<feature type="transmembrane region" description="Helical" evidence="1">
    <location>
        <begin position="93"/>
        <end position="119"/>
    </location>
</feature>
<sequence>MSDFELPEQQRVSIKDTSTQSRSIAPNEVGLIIAIIFAVILWNFIGNWEHQDSSARYLLAFYDYTIVEPLKLIPKFYEYCRTLELTPYNNLNWFLAILAICFYLFVLIPFLLKIILNFLEKLNLYNYRWKLFFLPALLYLAFHFTTWLFR</sequence>
<proteinExistence type="predicted"/>
<keyword evidence="1" id="KW-0472">Membrane</keyword>
<keyword evidence="1" id="KW-1133">Transmembrane helix</keyword>
<name>A0A1B2RCK4_ACIBA</name>
<geneLocation type="plasmid" evidence="2">
    <name>IHIT7853-OXA-23</name>
</geneLocation>
<keyword evidence="1" id="KW-0812">Transmembrane</keyword>
<dbReference type="EMBL" id="KX118105">
    <property type="protein sequence ID" value="AOB42352.1"/>
    <property type="molecule type" value="Genomic_DNA"/>
</dbReference>